<organism evidence="6 7">
    <name type="scientific">Kutzneria chonburiensis</name>
    <dbReference type="NCBI Taxonomy" id="1483604"/>
    <lineage>
        <taxon>Bacteria</taxon>
        <taxon>Bacillati</taxon>
        <taxon>Actinomycetota</taxon>
        <taxon>Actinomycetes</taxon>
        <taxon>Pseudonocardiales</taxon>
        <taxon>Pseudonocardiaceae</taxon>
        <taxon>Kutzneria</taxon>
    </lineage>
</organism>
<proteinExistence type="predicted"/>
<dbReference type="PANTHER" id="PTHR10961:SF46">
    <property type="entry name" value="PEROXISOMAL SARCOSINE OXIDASE"/>
    <property type="match status" value="1"/>
</dbReference>
<evidence type="ECO:0000256" key="1">
    <source>
        <dbReference type="ARBA" id="ARBA00001974"/>
    </source>
</evidence>
<dbReference type="GO" id="GO:0016491">
    <property type="term" value="F:oxidoreductase activity"/>
    <property type="evidence" value="ECO:0007669"/>
    <property type="project" value="UniProtKB-KW"/>
</dbReference>
<evidence type="ECO:0000259" key="5">
    <source>
        <dbReference type="Pfam" id="PF01266"/>
    </source>
</evidence>
<dbReference type="RefSeq" id="WP_273941919.1">
    <property type="nucleotide sequence ID" value="NZ_CP097263.1"/>
</dbReference>
<feature type="domain" description="FAD dependent oxidoreductase" evidence="5">
    <location>
        <begin position="4"/>
        <end position="321"/>
    </location>
</feature>
<dbReference type="Pfam" id="PF01266">
    <property type="entry name" value="DAO"/>
    <property type="match status" value="1"/>
</dbReference>
<dbReference type="PANTHER" id="PTHR10961">
    <property type="entry name" value="PEROXISOMAL SARCOSINE OXIDASE"/>
    <property type="match status" value="1"/>
</dbReference>
<evidence type="ECO:0000256" key="3">
    <source>
        <dbReference type="ARBA" id="ARBA00022827"/>
    </source>
</evidence>
<dbReference type="InterPro" id="IPR036188">
    <property type="entry name" value="FAD/NAD-bd_sf"/>
</dbReference>
<evidence type="ECO:0000313" key="7">
    <source>
        <dbReference type="Proteomes" id="UP001589810"/>
    </source>
</evidence>
<dbReference type="SUPFAM" id="SSF51905">
    <property type="entry name" value="FAD/NAD(P)-binding domain"/>
    <property type="match status" value="1"/>
</dbReference>
<keyword evidence="4 6" id="KW-0560">Oxidoreductase</keyword>
<dbReference type="EC" id="1.-.-.-" evidence="6"/>
<sequence length="332" mass="35347">MSSIVVVGAGVTGMVTAIECARAGHRVTLLDRGPIPNPAATSADQHRALRVQRPGDPVMTAQMADARRRWLALESLLGTRFFRQVGIVTAWPLPETGSLTVVDPEKLPHVRFPAGTVGVLDADAGVLLADRFLDAAAAWLKSHPMVTVRPESTVKFVAEHWVSLVDGTALGADVVVVAAGPWSRELVDVPVTLYRQTMVYLRPPADLAAWWEHAPGVGGLGADCRAWLLPPGDGTLLKISSDLVCRHVESTVAGDSKHWIDRLLTEPILSEMERYQVVAAKECHYAADPDTGGALLNHVGPGLWVRPACGGSGFAAAPLVVHTIVEAMEATG</sequence>
<protein>
    <submittedName>
        <fullName evidence="6">NAD(P)/FAD-dependent oxidoreductase</fullName>
        <ecNumber evidence="6">1.-.-.-</ecNumber>
    </submittedName>
</protein>
<keyword evidence="2" id="KW-0285">Flavoprotein</keyword>
<dbReference type="InterPro" id="IPR045170">
    <property type="entry name" value="MTOX"/>
</dbReference>
<dbReference type="Proteomes" id="UP001589810">
    <property type="component" value="Unassembled WGS sequence"/>
</dbReference>
<gene>
    <name evidence="6" type="ORF">ACFFH7_44675</name>
</gene>
<name>A0ABV6N7Z6_9PSEU</name>
<dbReference type="Gene3D" id="3.50.50.60">
    <property type="entry name" value="FAD/NAD(P)-binding domain"/>
    <property type="match status" value="1"/>
</dbReference>
<evidence type="ECO:0000256" key="2">
    <source>
        <dbReference type="ARBA" id="ARBA00022630"/>
    </source>
</evidence>
<comment type="cofactor">
    <cofactor evidence="1">
        <name>FAD</name>
        <dbReference type="ChEBI" id="CHEBI:57692"/>
    </cofactor>
</comment>
<dbReference type="EMBL" id="JBHLUD010000019">
    <property type="protein sequence ID" value="MFC0548668.1"/>
    <property type="molecule type" value="Genomic_DNA"/>
</dbReference>
<accession>A0ABV6N7Z6</accession>
<evidence type="ECO:0000313" key="6">
    <source>
        <dbReference type="EMBL" id="MFC0548668.1"/>
    </source>
</evidence>
<dbReference type="InterPro" id="IPR006076">
    <property type="entry name" value="FAD-dep_OxRdtase"/>
</dbReference>
<reference evidence="6 7" key="1">
    <citation type="submission" date="2024-09" db="EMBL/GenBank/DDBJ databases">
        <authorList>
            <person name="Sun Q."/>
            <person name="Mori K."/>
        </authorList>
    </citation>
    <scope>NUCLEOTIDE SEQUENCE [LARGE SCALE GENOMIC DNA]</scope>
    <source>
        <strain evidence="6 7">TBRC 1432</strain>
    </source>
</reference>
<keyword evidence="7" id="KW-1185">Reference proteome</keyword>
<keyword evidence="3" id="KW-0274">FAD</keyword>
<evidence type="ECO:0000256" key="4">
    <source>
        <dbReference type="ARBA" id="ARBA00023002"/>
    </source>
</evidence>
<dbReference type="Gene3D" id="3.30.9.10">
    <property type="entry name" value="D-Amino Acid Oxidase, subunit A, domain 2"/>
    <property type="match status" value="1"/>
</dbReference>
<comment type="caution">
    <text evidence="6">The sequence shown here is derived from an EMBL/GenBank/DDBJ whole genome shotgun (WGS) entry which is preliminary data.</text>
</comment>